<evidence type="ECO:0000313" key="2">
    <source>
        <dbReference type="EMBL" id="KAK8401709.1"/>
    </source>
</evidence>
<reference evidence="2 3" key="1">
    <citation type="submission" date="2023-03" db="EMBL/GenBank/DDBJ databases">
        <title>High-quality genome of Scylla paramamosain provides insights in environmental adaptation.</title>
        <authorList>
            <person name="Zhang L."/>
        </authorList>
    </citation>
    <scope>NUCLEOTIDE SEQUENCE [LARGE SCALE GENOMIC DNA]</scope>
    <source>
        <strain evidence="2">LZ_2023a</strain>
        <tissue evidence="2">Muscle</tissue>
    </source>
</reference>
<evidence type="ECO:0000313" key="3">
    <source>
        <dbReference type="Proteomes" id="UP001487740"/>
    </source>
</evidence>
<comment type="caution">
    <text evidence="2">The sequence shown here is derived from an EMBL/GenBank/DDBJ whole genome shotgun (WGS) entry which is preliminary data.</text>
</comment>
<name>A0AAW0UPX7_SCYPA</name>
<evidence type="ECO:0000256" key="1">
    <source>
        <dbReference type="SAM" id="MobiDB-lite"/>
    </source>
</evidence>
<sequence>MMASAWHGRGGPLLGVARSGKSPPSSVHQESVVWSRPAFVTQPLPQQGTLVSRSGSVKGYRVMVPKRQSSHRSDAKEQ</sequence>
<dbReference type="EMBL" id="JARAKH010000008">
    <property type="protein sequence ID" value="KAK8401709.1"/>
    <property type="molecule type" value="Genomic_DNA"/>
</dbReference>
<proteinExistence type="predicted"/>
<accession>A0AAW0UPX7</accession>
<organism evidence="2 3">
    <name type="scientific">Scylla paramamosain</name>
    <name type="common">Mud crab</name>
    <dbReference type="NCBI Taxonomy" id="85552"/>
    <lineage>
        <taxon>Eukaryota</taxon>
        <taxon>Metazoa</taxon>
        <taxon>Ecdysozoa</taxon>
        <taxon>Arthropoda</taxon>
        <taxon>Crustacea</taxon>
        <taxon>Multicrustacea</taxon>
        <taxon>Malacostraca</taxon>
        <taxon>Eumalacostraca</taxon>
        <taxon>Eucarida</taxon>
        <taxon>Decapoda</taxon>
        <taxon>Pleocyemata</taxon>
        <taxon>Brachyura</taxon>
        <taxon>Eubrachyura</taxon>
        <taxon>Portunoidea</taxon>
        <taxon>Portunidae</taxon>
        <taxon>Portuninae</taxon>
        <taxon>Scylla</taxon>
    </lineage>
</organism>
<dbReference type="AlphaFoldDB" id="A0AAW0UPX7"/>
<protein>
    <submittedName>
        <fullName evidence="2">Uncharacterized protein</fullName>
    </submittedName>
</protein>
<dbReference type="Proteomes" id="UP001487740">
    <property type="component" value="Unassembled WGS sequence"/>
</dbReference>
<feature type="region of interest" description="Disordered" evidence="1">
    <location>
        <begin position="1"/>
        <end position="30"/>
    </location>
</feature>
<gene>
    <name evidence="2" type="ORF">O3P69_001078</name>
</gene>
<keyword evidence="3" id="KW-1185">Reference proteome</keyword>